<dbReference type="AlphaFoldDB" id="A0A1G8KPK3"/>
<dbReference type="RefSeq" id="WP_072738103.1">
    <property type="nucleotide sequence ID" value="NZ_CP048813.1"/>
</dbReference>
<organism evidence="1 2">
    <name type="scientific">Rhodococcus triatomae</name>
    <dbReference type="NCBI Taxonomy" id="300028"/>
    <lineage>
        <taxon>Bacteria</taxon>
        <taxon>Bacillati</taxon>
        <taxon>Actinomycetota</taxon>
        <taxon>Actinomycetes</taxon>
        <taxon>Mycobacteriales</taxon>
        <taxon>Nocardiaceae</taxon>
        <taxon>Rhodococcus</taxon>
    </lineage>
</organism>
<dbReference type="Proteomes" id="UP000183263">
    <property type="component" value="Unassembled WGS sequence"/>
</dbReference>
<dbReference type="OrthoDB" id="5517693at2"/>
<gene>
    <name evidence="1" type="ORF">SAMN05444695_107219</name>
</gene>
<keyword evidence="2" id="KW-1185">Reference proteome</keyword>
<evidence type="ECO:0000313" key="1">
    <source>
        <dbReference type="EMBL" id="SDI45405.1"/>
    </source>
</evidence>
<reference evidence="1 2" key="1">
    <citation type="submission" date="2016-10" db="EMBL/GenBank/DDBJ databases">
        <authorList>
            <person name="de Groot N.N."/>
        </authorList>
    </citation>
    <scope>NUCLEOTIDE SEQUENCE [LARGE SCALE GENOMIC DNA]</scope>
    <source>
        <strain evidence="1 2">DSM 44892</strain>
    </source>
</reference>
<protein>
    <submittedName>
        <fullName evidence="1">Transcriptional regulator, AbiEi antitoxin, Type IV TA system</fullName>
    </submittedName>
</protein>
<name>A0A1G8KPK3_9NOCA</name>
<proteinExistence type="predicted"/>
<accession>A0A1G8KPK3</accession>
<dbReference type="EMBL" id="FNDN01000007">
    <property type="protein sequence ID" value="SDI45405.1"/>
    <property type="molecule type" value="Genomic_DNA"/>
</dbReference>
<sequence length="311" mass="34367">MQWVTTNGIIRRREAIAHGFTDEELWRGRRRGELVSIGHGAYAEADTYAPLDATARHRLAVAAVAARTTNGAAVSHASAAVLHGLDTWNLDFDRVHLTVSRRSGGKIGARRTLHAARLRPDEVTDIGALPVTTVTRTVIDLACTVGFEEAVVVGDHAIRSGATTPDDLQRALEQARGRTGISGARRVVAFLDGRSESVGESRSRVLLHWLQLPKPELQQPVHDIHGNLIGRVDMLWCDQGVVGEFDGMAKYSMVPGRTEWDVFRAEKAREDALRAVGFVVVRWNWADLSSPERLRVAIERAFAVARHYPRR</sequence>
<evidence type="ECO:0000313" key="2">
    <source>
        <dbReference type="Proteomes" id="UP000183263"/>
    </source>
</evidence>